<keyword evidence="2" id="KW-1185">Reference proteome</keyword>
<gene>
    <name evidence="1" type="ORF">DPMN_127678</name>
</gene>
<organism evidence="1 2">
    <name type="scientific">Dreissena polymorpha</name>
    <name type="common">Zebra mussel</name>
    <name type="synonym">Mytilus polymorpha</name>
    <dbReference type="NCBI Taxonomy" id="45954"/>
    <lineage>
        <taxon>Eukaryota</taxon>
        <taxon>Metazoa</taxon>
        <taxon>Spiralia</taxon>
        <taxon>Lophotrochozoa</taxon>
        <taxon>Mollusca</taxon>
        <taxon>Bivalvia</taxon>
        <taxon>Autobranchia</taxon>
        <taxon>Heteroconchia</taxon>
        <taxon>Euheterodonta</taxon>
        <taxon>Imparidentia</taxon>
        <taxon>Neoheterodontei</taxon>
        <taxon>Myida</taxon>
        <taxon>Dreissenoidea</taxon>
        <taxon>Dreissenidae</taxon>
        <taxon>Dreissena</taxon>
    </lineage>
</organism>
<reference evidence="1" key="2">
    <citation type="submission" date="2020-11" db="EMBL/GenBank/DDBJ databases">
        <authorList>
            <person name="McCartney M.A."/>
            <person name="Auch B."/>
            <person name="Kono T."/>
            <person name="Mallez S."/>
            <person name="Becker A."/>
            <person name="Gohl D.M."/>
            <person name="Silverstein K.A.T."/>
            <person name="Koren S."/>
            <person name="Bechman K.B."/>
            <person name="Herman A."/>
            <person name="Abrahante J.E."/>
            <person name="Garbe J."/>
        </authorList>
    </citation>
    <scope>NUCLEOTIDE SEQUENCE</scope>
    <source>
        <strain evidence="1">Duluth1</strain>
        <tissue evidence="1">Whole animal</tissue>
    </source>
</reference>
<sequence>MSRKAKSEHERVHFTLGNDERVMKSSYQLDFDGIRVFHVPRSPKATPPIPAPLAVHDDPSLRLDNKWFSSTQKDFIGFTPSARKCAYESSRNGFRAAKKRTREVAVMRTISGVPSFSKYSLDFRPAYCLSNNVPAAMKYLQEALKAPSQLESGMMSEARDAFRWPSADRIKLPLHLGNSISGRRSS</sequence>
<name>A0A9D4GY23_DREPO</name>
<dbReference type="AlphaFoldDB" id="A0A9D4GY23"/>
<proteinExistence type="predicted"/>
<comment type="caution">
    <text evidence="1">The sequence shown here is derived from an EMBL/GenBank/DDBJ whole genome shotgun (WGS) entry which is preliminary data.</text>
</comment>
<dbReference type="Proteomes" id="UP000828390">
    <property type="component" value="Unassembled WGS sequence"/>
</dbReference>
<dbReference type="OrthoDB" id="6052338at2759"/>
<reference evidence="1" key="1">
    <citation type="journal article" date="2019" name="bioRxiv">
        <title>The Genome of the Zebra Mussel, Dreissena polymorpha: A Resource for Invasive Species Research.</title>
        <authorList>
            <person name="McCartney M.A."/>
            <person name="Auch B."/>
            <person name="Kono T."/>
            <person name="Mallez S."/>
            <person name="Zhang Y."/>
            <person name="Obille A."/>
            <person name="Becker A."/>
            <person name="Abrahante J.E."/>
            <person name="Garbe J."/>
            <person name="Badalamenti J.P."/>
            <person name="Herman A."/>
            <person name="Mangelson H."/>
            <person name="Liachko I."/>
            <person name="Sullivan S."/>
            <person name="Sone E.D."/>
            <person name="Koren S."/>
            <person name="Silverstein K.A.T."/>
            <person name="Beckman K.B."/>
            <person name="Gohl D.M."/>
        </authorList>
    </citation>
    <scope>NUCLEOTIDE SEQUENCE</scope>
    <source>
        <strain evidence="1">Duluth1</strain>
        <tissue evidence="1">Whole animal</tissue>
    </source>
</reference>
<evidence type="ECO:0000313" key="2">
    <source>
        <dbReference type="Proteomes" id="UP000828390"/>
    </source>
</evidence>
<accession>A0A9D4GY23</accession>
<evidence type="ECO:0000313" key="1">
    <source>
        <dbReference type="EMBL" id="KAH3825796.1"/>
    </source>
</evidence>
<dbReference type="EMBL" id="JAIWYP010000005">
    <property type="protein sequence ID" value="KAH3825796.1"/>
    <property type="molecule type" value="Genomic_DNA"/>
</dbReference>
<protein>
    <submittedName>
        <fullName evidence="1">Uncharacterized protein</fullName>
    </submittedName>
</protein>